<gene>
    <name evidence="1" type="ORF">SAMN02745176_02552</name>
</gene>
<keyword evidence="2" id="KW-1185">Reference proteome</keyword>
<name>A0A1M6GWM1_9FIRM</name>
<keyword evidence="1" id="KW-0540">Nuclease</keyword>
<dbReference type="GO" id="GO:0003677">
    <property type="term" value="F:DNA binding"/>
    <property type="evidence" value="ECO:0007669"/>
    <property type="project" value="InterPro"/>
</dbReference>
<evidence type="ECO:0000313" key="1">
    <source>
        <dbReference type="EMBL" id="SHJ14313.1"/>
    </source>
</evidence>
<dbReference type="AlphaFoldDB" id="A0A1M6GWM1"/>
<dbReference type="EMBL" id="FQZS01000017">
    <property type="protein sequence ID" value="SHJ14313.1"/>
    <property type="molecule type" value="Genomic_DNA"/>
</dbReference>
<dbReference type="STRING" id="1122184.SAMN02745176_02552"/>
<reference evidence="1 2" key="1">
    <citation type="submission" date="2016-11" db="EMBL/GenBank/DDBJ databases">
        <authorList>
            <person name="Jaros S."/>
            <person name="Januszkiewicz K."/>
            <person name="Wedrychowicz H."/>
        </authorList>
    </citation>
    <scope>NUCLEOTIDE SEQUENCE [LARGE SCALE GENOMIC DNA]</scope>
    <source>
        <strain evidence="1 2">DSM 19022</strain>
    </source>
</reference>
<proteinExistence type="predicted"/>
<protein>
    <submittedName>
        <fullName evidence="1">Restriction endonuclease MspI</fullName>
    </submittedName>
</protein>
<accession>A0A1M6GWM1</accession>
<dbReference type="InterPro" id="IPR011335">
    <property type="entry name" value="Restrct_endonuc-II-like"/>
</dbReference>
<sequence>MSDNNTSKTIHGNFGKMSLNELIEFLKKKGYITEYQTPIRAGYRDINPEQFYFQFLIKFEDGEKWIVHSTTSIRTDRINIQQWNAYHIKKVKDEITKSIIVYPDDISDTERNNAISYYNKILNNQIYSAIDDVVSQTEFYTMVEEKHLRGMITGQQKALQGLNFEEQIEVILNNQKNFAKWANIDELETGLFFPYFKQIMDSINVTNPAVIKEISATRDIELLPSGGKPKTDVLLIVTFNDESTKNYTFSCKRTSSDWVSVHEYPVDKFIDVLEITDKKLIQTLELFQEVGGMKALGKELTQYLEKEMPKYNRRLSLWVYGGVGGDGNPETQWADYIITYQNETSEFKIHKLDEYIDNILKINDGHFGTPFRWTYPSGGKGKRIQLKGKII</sequence>
<dbReference type="Pfam" id="PF09208">
    <property type="entry name" value="Endonuc-MspI"/>
    <property type="match status" value="1"/>
</dbReference>
<keyword evidence="1" id="KW-0378">Hydrolase</keyword>
<organism evidence="1 2">
    <name type="scientific">Lutispora thermophila DSM 19022</name>
    <dbReference type="NCBI Taxonomy" id="1122184"/>
    <lineage>
        <taxon>Bacteria</taxon>
        <taxon>Bacillati</taxon>
        <taxon>Bacillota</taxon>
        <taxon>Clostridia</taxon>
        <taxon>Lutisporales</taxon>
        <taxon>Lutisporaceae</taxon>
        <taxon>Lutispora</taxon>
    </lineage>
</organism>
<keyword evidence="1" id="KW-0255">Endonuclease</keyword>
<evidence type="ECO:0000313" key="2">
    <source>
        <dbReference type="Proteomes" id="UP000184442"/>
    </source>
</evidence>
<dbReference type="Proteomes" id="UP000184442">
    <property type="component" value="Unassembled WGS sequence"/>
</dbReference>
<dbReference type="InterPro" id="IPR015291">
    <property type="entry name" value="Restrct_endonuc_II_MspI"/>
</dbReference>
<dbReference type="OrthoDB" id="1550365at2"/>
<dbReference type="SUPFAM" id="SSF52980">
    <property type="entry name" value="Restriction endonuclease-like"/>
    <property type="match status" value="1"/>
</dbReference>
<dbReference type="GO" id="GO:0009307">
    <property type="term" value="P:DNA restriction-modification system"/>
    <property type="evidence" value="ECO:0007669"/>
    <property type="project" value="InterPro"/>
</dbReference>
<dbReference type="RefSeq" id="WP_073026569.1">
    <property type="nucleotide sequence ID" value="NZ_FQZS01000017.1"/>
</dbReference>
<dbReference type="GO" id="GO:0009036">
    <property type="term" value="F:type II site-specific deoxyribonuclease activity"/>
    <property type="evidence" value="ECO:0007669"/>
    <property type="project" value="InterPro"/>
</dbReference>